<keyword evidence="1" id="KW-1133">Transmembrane helix</keyword>
<evidence type="ECO:0000256" key="1">
    <source>
        <dbReference type="SAM" id="Phobius"/>
    </source>
</evidence>
<dbReference type="EMBL" id="PCXU01000011">
    <property type="protein sequence ID" value="PIR43770.1"/>
    <property type="molecule type" value="Genomic_DNA"/>
</dbReference>
<dbReference type="AlphaFoldDB" id="A0A2H0RBC8"/>
<comment type="caution">
    <text evidence="2">The sequence shown here is derived from an EMBL/GenBank/DDBJ whole genome shotgun (WGS) entry which is preliminary data.</text>
</comment>
<reference evidence="2 3" key="1">
    <citation type="submission" date="2017-09" db="EMBL/GenBank/DDBJ databases">
        <title>Depth-based differentiation of microbial function through sediment-hosted aquifers and enrichment of novel symbionts in the deep terrestrial subsurface.</title>
        <authorList>
            <person name="Probst A.J."/>
            <person name="Ladd B."/>
            <person name="Jarett J.K."/>
            <person name="Geller-Mcgrath D.E."/>
            <person name="Sieber C.M."/>
            <person name="Emerson J.B."/>
            <person name="Anantharaman K."/>
            <person name="Thomas B.C."/>
            <person name="Malmstrom R."/>
            <person name="Stieglmeier M."/>
            <person name="Klingl A."/>
            <person name="Woyke T."/>
            <person name="Ryan C.M."/>
            <person name="Banfield J.F."/>
        </authorList>
    </citation>
    <scope>NUCLEOTIDE SEQUENCE [LARGE SCALE GENOMIC DNA]</scope>
    <source>
        <strain evidence="2">CG10_big_fil_rev_8_21_14_0_10_32_10</strain>
    </source>
</reference>
<name>A0A2H0RBC8_UNCKA</name>
<protein>
    <submittedName>
        <fullName evidence="2">Uncharacterized protein</fullName>
    </submittedName>
</protein>
<sequence length="124" mass="14188">MNTQNIHHTPLYTALFLLFIGLMSVSSLPFFKFTTRVQNNTKVLGTKAFEINNVQFTEEQKDVLKFKISLDSRQQKNINIGDALKNKRVYILGNTSNVHINIEGETVQIFNLQTSPQIIEGIIY</sequence>
<proteinExistence type="predicted"/>
<keyword evidence="1" id="KW-0472">Membrane</keyword>
<organism evidence="2 3">
    <name type="scientific">candidate division WWE3 bacterium CG10_big_fil_rev_8_21_14_0_10_32_10</name>
    <dbReference type="NCBI Taxonomy" id="1975090"/>
    <lineage>
        <taxon>Bacteria</taxon>
        <taxon>Katanobacteria</taxon>
    </lineage>
</organism>
<dbReference type="Proteomes" id="UP000230214">
    <property type="component" value="Unassembled WGS sequence"/>
</dbReference>
<gene>
    <name evidence="2" type="ORF">COV24_00840</name>
</gene>
<evidence type="ECO:0000313" key="2">
    <source>
        <dbReference type="EMBL" id="PIR43770.1"/>
    </source>
</evidence>
<keyword evidence="1" id="KW-0812">Transmembrane</keyword>
<evidence type="ECO:0000313" key="3">
    <source>
        <dbReference type="Proteomes" id="UP000230214"/>
    </source>
</evidence>
<accession>A0A2H0RBC8</accession>
<feature type="transmembrane region" description="Helical" evidence="1">
    <location>
        <begin position="12"/>
        <end position="31"/>
    </location>
</feature>